<keyword evidence="1" id="KW-0812">Transmembrane</keyword>
<dbReference type="AlphaFoldDB" id="A0A0M0KWE5"/>
<evidence type="ECO:0000256" key="1">
    <source>
        <dbReference type="SAM" id="Phobius"/>
    </source>
</evidence>
<dbReference type="Proteomes" id="UP000037558">
    <property type="component" value="Unassembled WGS sequence"/>
</dbReference>
<dbReference type="OrthoDB" id="1683959at2"/>
<feature type="transmembrane region" description="Helical" evidence="1">
    <location>
        <begin position="130"/>
        <end position="151"/>
    </location>
</feature>
<feature type="transmembrane region" description="Helical" evidence="1">
    <location>
        <begin position="40"/>
        <end position="61"/>
    </location>
</feature>
<dbReference type="RefSeq" id="WP_053402506.1">
    <property type="nucleotide sequence ID" value="NZ_LILC01000023.1"/>
</dbReference>
<gene>
    <name evidence="2" type="ORF">AMD01_16305</name>
</gene>
<proteinExistence type="predicted"/>
<keyword evidence="1" id="KW-0472">Membrane</keyword>
<dbReference type="PATRIC" id="fig|284581.3.peg.2762"/>
<reference evidence="3" key="1">
    <citation type="submission" date="2015-08" db="EMBL/GenBank/DDBJ databases">
        <title>Fjat-14210 dsm16467.</title>
        <authorList>
            <person name="Liu B."/>
            <person name="Wang J."/>
            <person name="Zhu Y."/>
            <person name="Liu G."/>
            <person name="Chen Q."/>
            <person name="Chen Z."/>
            <person name="Lan J."/>
            <person name="Che J."/>
            <person name="Ge C."/>
            <person name="Shi H."/>
            <person name="Pan Z."/>
            <person name="Liu X."/>
        </authorList>
    </citation>
    <scope>NUCLEOTIDE SEQUENCE [LARGE SCALE GENOMIC DNA]</scope>
    <source>
        <strain evidence="3">DSM 16467</strain>
    </source>
</reference>
<sequence length="211" mass="24519">MDFILENKWLFLIAGEIVFWVSILTFLIMRYWFKFKKASVLFFAIFILNDLWIATIGFMDYMETGKFSIYQIIVIIFIIYAFTYGKSDFKKLDAFIQRTVAKIKGEPLPLQEKKPELYGMTYAVKQWKELLWHLAVFIVAHVLIILFIGLADQMADVTSLKTLADLWFSKSVAVPFENTVANNISKVWTLIVGIEILVVISYTIFPKGKKN</sequence>
<accession>A0A0M0KWE5</accession>
<organism evidence="2 3">
    <name type="scientific">Priestia koreensis</name>
    <dbReference type="NCBI Taxonomy" id="284581"/>
    <lineage>
        <taxon>Bacteria</taxon>
        <taxon>Bacillati</taxon>
        <taxon>Bacillota</taxon>
        <taxon>Bacilli</taxon>
        <taxon>Bacillales</taxon>
        <taxon>Bacillaceae</taxon>
        <taxon>Priestia</taxon>
    </lineage>
</organism>
<evidence type="ECO:0008006" key="4">
    <source>
        <dbReference type="Google" id="ProtNLM"/>
    </source>
</evidence>
<name>A0A0M0KWE5_9BACI</name>
<keyword evidence="3" id="KW-1185">Reference proteome</keyword>
<comment type="caution">
    <text evidence="2">The sequence shown here is derived from an EMBL/GenBank/DDBJ whole genome shotgun (WGS) entry which is preliminary data.</text>
</comment>
<evidence type="ECO:0000313" key="2">
    <source>
        <dbReference type="EMBL" id="KOO42708.1"/>
    </source>
</evidence>
<feature type="transmembrane region" description="Helical" evidence="1">
    <location>
        <begin position="187"/>
        <end position="205"/>
    </location>
</feature>
<keyword evidence="1" id="KW-1133">Transmembrane helix</keyword>
<feature type="transmembrane region" description="Helical" evidence="1">
    <location>
        <begin position="67"/>
        <end position="85"/>
    </location>
</feature>
<dbReference type="EMBL" id="LILC01000023">
    <property type="protein sequence ID" value="KOO42708.1"/>
    <property type="molecule type" value="Genomic_DNA"/>
</dbReference>
<feature type="transmembrane region" description="Helical" evidence="1">
    <location>
        <begin position="12"/>
        <end position="33"/>
    </location>
</feature>
<dbReference type="STRING" id="284581.AMD01_16305"/>
<evidence type="ECO:0000313" key="3">
    <source>
        <dbReference type="Proteomes" id="UP000037558"/>
    </source>
</evidence>
<protein>
    <recommendedName>
        <fullName evidence="4">Integral membrane protein</fullName>
    </recommendedName>
</protein>